<dbReference type="GO" id="GO:0022857">
    <property type="term" value="F:transmembrane transporter activity"/>
    <property type="evidence" value="ECO:0007669"/>
    <property type="project" value="InterPro"/>
</dbReference>
<keyword evidence="3 7" id="KW-0812">Transmembrane</keyword>
<dbReference type="AlphaFoldDB" id="A0A931DN95"/>
<evidence type="ECO:0000256" key="7">
    <source>
        <dbReference type="SAM" id="Phobius"/>
    </source>
</evidence>
<evidence type="ECO:0000256" key="2">
    <source>
        <dbReference type="ARBA" id="ARBA00022475"/>
    </source>
</evidence>
<dbReference type="Gene3D" id="1.20.1250.20">
    <property type="entry name" value="MFS general substrate transporter like domains"/>
    <property type="match status" value="1"/>
</dbReference>
<dbReference type="Pfam" id="PF07690">
    <property type="entry name" value="MFS_1"/>
    <property type="match status" value="1"/>
</dbReference>
<feature type="transmembrane region" description="Helical" evidence="7">
    <location>
        <begin position="73"/>
        <end position="92"/>
    </location>
</feature>
<dbReference type="PANTHER" id="PTHR43124">
    <property type="entry name" value="PURINE EFFLUX PUMP PBUE"/>
    <property type="match status" value="1"/>
</dbReference>
<proteinExistence type="predicted"/>
<evidence type="ECO:0000256" key="3">
    <source>
        <dbReference type="ARBA" id="ARBA00022692"/>
    </source>
</evidence>
<organism evidence="9 10">
    <name type="scientific">Actinomadura viridis</name>
    <dbReference type="NCBI Taxonomy" id="58110"/>
    <lineage>
        <taxon>Bacteria</taxon>
        <taxon>Bacillati</taxon>
        <taxon>Actinomycetota</taxon>
        <taxon>Actinomycetes</taxon>
        <taxon>Streptosporangiales</taxon>
        <taxon>Thermomonosporaceae</taxon>
        <taxon>Actinomadura</taxon>
    </lineage>
</organism>
<dbReference type="Proteomes" id="UP000614047">
    <property type="component" value="Unassembled WGS sequence"/>
</dbReference>
<feature type="transmembrane region" description="Helical" evidence="7">
    <location>
        <begin position="293"/>
        <end position="315"/>
    </location>
</feature>
<dbReference type="SUPFAM" id="SSF103473">
    <property type="entry name" value="MFS general substrate transporter"/>
    <property type="match status" value="1"/>
</dbReference>
<keyword evidence="5 7" id="KW-0472">Membrane</keyword>
<feature type="transmembrane region" description="Helical" evidence="7">
    <location>
        <begin position="159"/>
        <end position="181"/>
    </location>
</feature>
<feature type="region of interest" description="Disordered" evidence="6">
    <location>
        <begin position="380"/>
        <end position="439"/>
    </location>
</feature>
<protein>
    <submittedName>
        <fullName evidence="9">DHA1 family inner membrane transport protein</fullName>
    </submittedName>
</protein>
<evidence type="ECO:0000313" key="10">
    <source>
        <dbReference type="Proteomes" id="UP000614047"/>
    </source>
</evidence>
<evidence type="ECO:0000256" key="5">
    <source>
        <dbReference type="ARBA" id="ARBA00023136"/>
    </source>
</evidence>
<gene>
    <name evidence="9" type="ORF">IW256_005190</name>
</gene>
<keyword evidence="10" id="KW-1185">Reference proteome</keyword>
<feature type="transmembrane region" description="Helical" evidence="7">
    <location>
        <begin position="134"/>
        <end position="153"/>
    </location>
</feature>
<dbReference type="CDD" id="cd17324">
    <property type="entry name" value="MFS_NepI_like"/>
    <property type="match status" value="1"/>
</dbReference>
<dbReference type="RefSeq" id="WP_197013444.1">
    <property type="nucleotide sequence ID" value="NZ_BAABES010000001.1"/>
</dbReference>
<feature type="transmembrane region" description="Helical" evidence="7">
    <location>
        <begin position="242"/>
        <end position="260"/>
    </location>
</feature>
<dbReference type="InterPro" id="IPR050189">
    <property type="entry name" value="MFS_Efflux_Transporters"/>
</dbReference>
<feature type="transmembrane region" description="Helical" evidence="7">
    <location>
        <begin position="327"/>
        <end position="351"/>
    </location>
</feature>
<accession>A0A931DN95</accession>
<evidence type="ECO:0000256" key="1">
    <source>
        <dbReference type="ARBA" id="ARBA00004651"/>
    </source>
</evidence>
<evidence type="ECO:0000313" key="9">
    <source>
        <dbReference type="EMBL" id="MBG6091077.1"/>
    </source>
</evidence>
<feature type="transmembrane region" description="Helical" evidence="7">
    <location>
        <begin position="267"/>
        <end position="287"/>
    </location>
</feature>
<evidence type="ECO:0000259" key="8">
    <source>
        <dbReference type="PROSITE" id="PS50850"/>
    </source>
</evidence>
<feature type="transmembrane region" description="Helical" evidence="7">
    <location>
        <begin position="357"/>
        <end position="378"/>
    </location>
</feature>
<keyword evidence="2" id="KW-1003">Cell membrane</keyword>
<dbReference type="InterPro" id="IPR020846">
    <property type="entry name" value="MFS_dom"/>
</dbReference>
<comment type="subcellular location">
    <subcellularLocation>
        <location evidence="1">Cell membrane</location>
        <topology evidence="1">Multi-pass membrane protein</topology>
    </subcellularLocation>
</comment>
<feature type="transmembrane region" description="Helical" evidence="7">
    <location>
        <begin position="98"/>
        <end position="122"/>
    </location>
</feature>
<dbReference type="EMBL" id="JADOUA010000001">
    <property type="protein sequence ID" value="MBG6091077.1"/>
    <property type="molecule type" value="Genomic_DNA"/>
</dbReference>
<name>A0A931DN95_9ACTN</name>
<dbReference type="InterPro" id="IPR011701">
    <property type="entry name" value="MFS"/>
</dbReference>
<dbReference type="GO" id="GO:0005886">
    <property type="term" value="C:plasma membrane"/>
    <property type="evidence" value="ECO:0007669"/>
    <property type="project" value="UniProtKB-SubCell"/>
</dbReference>
<evidence type="ECO:0000256" key="6">
    <source>
        <dbReference type="SAM" id="MobiDB-lite"/>
    </source>
</evidence>
<keyword evidence="4 7" id="KW-1133">Transmembrane helix</keyword>
<sequence length="439" mass="43537">MTRRGAAVAALAVAAFCFNTTENLPIGLLRFIAADLDTSPSAVGLLVTGYGIVVAAVSVPITRLTVRVPRRPLLSGVLLVLVLMTWAAALAPGYGPLLAVRVVTALGQALFWPVAVVTAAGLMPPERRGRAASYVFAGGSLAIVLGVPAGTWLGEAAGWRAAFGALGVLALGALAAVAALLPDGPPGQGHAAAATRPDARRFRLLIVVVVLAVGGFFTAYTYIAEFLTEVTGVPEPALSPLLLANGAADVAGLAVAAALVDRGSRRLLGGAAAVMAVALLGLFAFGAAPAGAVAGLVLMGLAIPAIATGMQARVLETAPGNTDVASAWASAAFNVGIAGGALGGGLLLPVYGVRATALAGALAVAAAAVLVGAERLLARPGRPREPGRAPPGGEPSRRAVPGLPPGPGRRSGRGAGRGRRSETHSVSPKGTEPPGGQDH</sequence>
<feature type="transmembrane region" description="Helical" evidence="7">
    <location>
        <begin position="202"/>
        <end position="222"/>
    </location>
</feature>
<dbReference type="PANTHER" id="PTHR43124:SF3">
    <property type="entry name" value="CHLORAMPHENICOL EFFLUX PUMP RV0191"/>
    <property type="match status" value="1"/>
</dbReference>
<reference evidence="9" key="1">
    <citation type="submission" date="2020-11" db="EMBL/GenBank/DDBJ databases">
        <title>Sequencing the genomes of 1000 actinobacteria strains.</title>
        <authorList>
            <person name="Klenk H.-P."/>
        </authorList>
    </citation>
    <scope>NUCLEOTIDE SEQUENCE</scope>
    <source>
        <strain evidence="9">DSM 43175</strain>
    </source>
</reference>
<evidence type="ECO:0000256" key="4">
    <source>
        <dbReference type="ARBA" id="ARBA00022989"/>
    </source>
</evidence>
<feature type="transmembrane region" description="Helical" evidence="7">
    <location>
        <begin position="41"/>
        <end position="61"/>
    </location>
</feature>
<comment type="caution">
    <text evidence="9">The sequence shown here is derived from an EMBL/GenBank/DDBJ whole genome shotgun (WGS) entry which is preliminary data.</text>
</comment>
<dbReference type="InterPro" id="IPR036259">
    <property type="entry name" value="MFS_trans_sf"/>
</dbReference>
<dbReference type="PROSITE" id="PS50850">
    <property type="entry name" value="MFS"/>
    <property type="match status" value="1"/>
</dbReference>
<feature type="domain" description="Major facilitator superfamily (MFS) profile" evidence="8">
    <location>
        <begin position="7"/>
        <end position="384"/>
    </location>
</feature>